<accession>A0A382U696</accession>
<sequence length="233" mass="27111">DSLYSEILGESRKLWIHTTTHFEIFYTELDDKNIKEIADSLEANYSRIVTHLQSEKLPVVKINFYSNITSLQIAVQSIEPNLPIWAIGLATSVSQIHLLSPNHPKQDFRTMIHNTIHEFAHCVSYNINSNIANNPRWLWEAVAIYESNHYPEPQKISYLVNQNPPSLNELNQFTNTYIYEVGFFIAEFIVETKGNIGLNELIKNNGDLKKTMNLNEEEFTKQWFLYVKKKYGI</sequence>
<feature type="non-terminal residue" evidence="1">
    <location>
        <position position="1"/>
    </location>
</feature>
<organism evidence="1">
    <name type="scientific">marine metagenome</name>
    <dbReference type="NCBI Taxonomy" id="408172"/>
    <lineage>
        <taxon>unclassified sequences</taxon>
        <taxon>metagenomes</taxon>
        <taxon>ecological metagenomes</taxon>
    </lineage>
</organism>
<dbReference type="EMBL" id="UINC01141626">
    <property type="protein sequence ID" value="SVD29477.1"/>
    <property type="molecule type" value="Genomic_DNA"/>
</dbReference>
<evidence type="ECO:0008006" key="2">
    <source>
        <dbReference type="Google" id="ProtNLM"/>
    </source>
</evidence>
<protein>
    <recommendedName>
        <fullName evidence="2">Peptidase MA-like domain-containing protein</fullName>
    </recommendedName>
</protein>
<reference evidence="1" key="1">
    <citation type="submission" date="2018-05" db="EMBL/GenBank/DDBJ databases">
        <authorList>
            <person name="Lanie J.A."/>
            <person name="Ng W.-L."/>
            <person name="Kazmierczak K.M."/>
            <person name="Andrzejewski T.M."/>
            <person name="Davidsen T.M."/>
            <person name="Wayne K.J."/>
            <person name="Tettelin H."/>
            <person name="Glass J.I."/>
            <person name="Rusch D."/>
            <person name="Podicherti R."/>
            <person name="Tsui H.-C.T."/>
            <person name="Winkler M.E."/>
        </authorList>
    </citation>
    <scope>NUCLEOTIDE SEQUENCE</scope>
</reference>
<gene>
    <name evidence="1" type="ORF">METZ01_LOCUS382331</name>
</gene>
<evidence type="ECO:0000313" key="1">
    <source>
        <dbReference type="EMBL" id="SVD29477.1"/>
    </source>
</evidence>
<dbReference type="AlphaFoldDB" id="A0A382U696"/>
<name>A0A382U696_9ZZZZ</name>
<proteinExistence type="predicted"/>